<dbReference type="Pfam" id="PF20732">
    <property type="entry name" value="NamZ_C"/>
    <property type="match status" value="1"/>
</dbReference>
<evidence type="ECO:0000259" key="2">
    <source>
        <dbReference type="Pfam" id="PF07075"/>
    </source>
</evidence>
<dbReference type="PIRSF" id="PIRSF016719">
    <property type="entry name" value="UCP016719"/>
    <property type="match status" value="1"/>
</dbReference>
<feature type="domain" description="Peptidoglycan beta-N-acetylmuramidase NamZ N-terminal" evidence="2">
    <location>
        <begin position="53"/>
        <end position="258"/>
    </location>
</feature>
<evidence type="ECO:0000313" key="4">
    <source>
        <dbReference type="EMBL" id="MBP3193249.1"/>
    </source>
</evidence>
<dbReference type="Pfam" id="PF07075">
    <property type="entry name" value="NamZ_N"/>
    <property type="match status" value="1"/>
</dbReference>
<reference evidence="4" key="1">
    <citation type="submission" date="2021-02" db="EMBL/GenBank/DDBJ databases">
        <title>Natronogracilivirga saccharolytica gen. nov. sp. nov. a new anaerobic, haloalkiliphilic carbohydrate-fermenting bacterium from soda lake and proposing of Cyclonatronumiaceae fam. nov. in the phylum Balneolaeota.</title>
        <authorList>
            <person name="Zhilina T.N."/>
            <person name="Sorokin D.Y."/>
            <person name="Zavarzina D.G."/>
            <person name="Toshchakov S.V."/>
            <person name="Kublanov I.V."/>
        </authorList>
    </citation>
    <scope>NUCLEOTIDE SEQUENCE</scope>
    <source>
        <strain evidence="4">Z-1702</strain>
    </source>
</reference>
<dbReference type="PROSITE" id="PS51257">
    <property type="entry name" value="PROKAR_LIPOPROTEIN"/>
    <property type="match status" value="1"/>
</dbReference>
<comment type="caution">
    <text evidence="4">The sequence shown here is derived from an EMBL/GenBank/DDBJ whole genome shotgun (WGS) entry which is preliminary data.</text>
</comment>
<protein>
    <submittedName>
        <fullName evidence="4">DUF1343 domain-containing protein</fullName>
    </submittedName>
</protein>
<dbReference type="InterPro" id="IPR048502">
    <property type="entry name" value="NamZ_N"/>
</dbReference>
<feature type="chain" id="PRO_5035274611" evidence="1">
    <location>
        <begin position="20"/>
        <end position="421"/>
    </location>
</feature>
<dbReference type="InterPro" id="IPR048503">
    <property type="entry name" value="NamZ_C"/>
</dbReference>
<name>A0A8J7RNY1_9BACT</name>
<dbReference type="InterPro" id="IPR008302">
    <property type="entry name" value="NamZ"/>
</dbReference>
<evidence type="ECO:0000256" key="1">
    <source>
        <dbReference type="SAM" id="SignalP"/>
    </source>
</evidence>
<gene>
    <name evidence="4" type="ORF">NATSA_11280</name>
</gene>
<evidence type="ECO:0000259" key="3">
    <source>
        <dbReference type="Pfam" id="PF20732"/>
    </source>
</evidence>
<feature type="domain" description="Peptidoglycan beta-N-acetylmuramidase NamZ C-terminal" evidence="3">
    <location>
        <begin position="263"/>
        <end position="420"/>
    </location>
</feature>
<organism evidence="4 5">
    <name type="scientific">Natronogracilivirga saccharolytica</name>
    <dbReference type="NCBI Taxonomy" id="2812953"/>
    <lineage>
        <taxon>Bacteria</taxon>
        <taxon>Pseudomonadati</taxon>
        <taxon>Balneolota</taxon>
        <taxon>Balneolia</taxon>
        <taxon>Balneolales</taxon>
        <taxon>Cyclonatronaceae</taxon>
        <taxon>Natronogracilivirga</taxon>
    </lineage>
</organism>
<dbReference type="Gene3D" id="3.90.1150.140">
    <property type="match status" value="1"/>
</dbReference>
<dbReference type="Proteomes" id="UP000673975">
    <property type="component" value="Unassembled WGS sequence"/>
</dbReference>
<dbReference type="PANTHER" id="PTHR42915">
    <property type="entry name" value="HYPOTHETICAL 460 KDA PROTEIN IN FEUA-SIGW INTERGENIC REGION [PRECURSOR]"/>
    <property type="match status" value="1"/>
</dbReference>
<feature type="signal peptide" evidence="1">
    <location>
        <begin position="1"/>
        <end position="19"/>
    </location>
</feature>
<keyword evidence="5" id="KW-1185">Reference proteome</keyword>
<dbReference type="RefSeq" id="WP_210512707.1">
    <property type="nucleotide sequence ID" value="NZ_JAFIDN010000009.1"/>
</dbReference>
<keyword evidence="1" id="KW-0732">Signal</keyword>
<evidence type="ECO:0000313" key="5">
    <source>
        <dbReference type="Proteomes" id="UP000673975"/>
    </source>
</evidence>
<dbReference type="PANTHER" id="PTHR42915:SF1">
    <property type="entry name" value="PEPTIDOGLYCAN BETA-N-ACETYLMURAMIDASE NAMZ"/>
    <property type="match status" value="1"/>
</dbReference>
<dbReference type="AlphaFoldDB" id="A0A8J7RNY1"/>
<proteinExistence type="predicted"/>
<dbReference type="Gene3D" id="3.40.50.12170">
    <property type="entry name" value="Uncharacterised protein PF07075, DUF1343"/>
    <property type="match status" value="1"/>
</dbReference>
<sequence length="421" mass="47693">MKSLAIIILSGLLAFSALSGCENTHGEEQDMRVKTGLEVLIDRDFDVLQDKRVGLITNATGVDGNLLSIVDIFHDAEQVNLVALFGPEHGVRGDYDAGEYVESYTDERTGLPVYSLYGPTRKPGEDMLQNIDVLVYDIQDIGVRSYTYISTMGLVMEAAAEQGIEVVVLDRPNPLGGNRIEGNLAEEGYFSFVSQYPIPYVHGLTVAELAQMLNGEQMLENGIQTDLEVVPMENWERSMTFEDTGLHWVPTSPHIPHARSPIFYVATGMFGELQILSEGVGYTLPFEVFGAEWIDPDKLAAELNKLELPGVIFRPVSWPAFYGRDEGKRLTGVQIHITDYTELDLTSLGFRFLEVHNELYPDKNPFEMATDDRIRMFDRVAGTSKVRERFMENMRYEDLHDFLNKDVESFRELSRQYWLYQ</sequence>
<dbReference type="EMBL" id="JAFIDN010000009">
    <property type="protein sequence ID" value="MBP3193249.1"/>
    <property type="molecule type" value="Genomic_DNA"/>
</dbReference>
<accession>A0A8J7RNY1</accession>
<dbReference type="GO" id="GO:0033922">
    <property type="term" value="F:peptidoglycan beta-N-acetylmuramidase activity"/>
    <property type="evidence" value="ECO:0007669"/>
    <property type="project" value="InterPro"/>
</dbReference>